<protein>
    <submittedName>
        <fullName evidence="1">DUF1403 family protein</fullName>
    </submittedName>
</protein>
<dbReference type="Pfam" id="PF07183">
    <property type="entry name" value="DUF1403"/>
    <property type="match status" value="1"/>
</dbReference>
<dbReference type="RefSeq" id="WP_223022769.1">
    <property type="nucleotide sequence ID" value="NZ_CP078144.1"/>
</dbReference>
<comment type="caution">
    <text evidence="1">The sequence shown here is derived from an EMBL/GenBank/DDBJ whole genome shotgun (WGS) entry which is preliminary data.</text>
</comment>
<organism evidence="1 2">
    <name type="scientific">Nitratireductor kimnyeongensis</name>
    <dbReference type="NCBI Taxonomy" id="430679"/>
    <lineage>
        <taxon>Bacteria</taxon>
        <taxon>Pseudomonadati</taxon>
        <taxon>Pseudomonadota</taxon>
        <taxon>Alphaproteobacteria</taxon>
        <taxon>Hyphomicrobiales</taxon>
        <taxon>Phyllobacteriaceae</taxon>
        <taxon>Nitratireductor</taxon>
    </lineage>
</organism>
<dbReference type="InterPro" id="IPR009843">
    <property type="entry name" value="DUF1403"/>
</dbReference>
<gene>
    <name evidence="1" type="ORF">ACFPOD_17965</name>
</gene>
<accession>A0ABW0TDM6</accession>
<sequence>MDPSSSAPPSNLFLPQWTMPRTANPHLSDAAFAAGIALKTLDDLVRSEPAWSGCWRARQALKCAAAASRLMGRGESEVGLRDAVLLTSVGDDPGPAGKIFLAHRRLASRRFAVSSSSIAEVAGLLGLGNDAGIEVVADHAESVLQSGRAAPFAAAELVQRIMRERADAEPLAWALADGLIAAMLGWPRPVPLLMAERYGRAFRAGGDRGRIDPSDAEFSGAVCLALVRGTEGALRSAGDISRRADTLVSVLPKLRTKGAGTVVQHLLDEDALPASAPGCNLSRWASKRLFERLEHFGAVRELSGRSSFRIFGL</sequence>
<proteinExistence type="predicted"/>
<dbReference type="EMBL" id="JBHSNB010000005">
    <property type="protein sequence ID" value="MFC5587004.1"/>
    <property type="molecule type" value="Genomic_DNA"/>
</dbReference>
<name>A0ABW0TDM6_9HYPH</name>
<evidence type="ECO:0000313" key="2">
    <source>
        <dbReference type="Proteomes" id="UP001596107"/>
    </source>
</evidence>
<keyword evidence="2" id="KW-1185">Reference proteome</keyword>
<evidence type="ECO:0000313" key="1">
    <source>
        <dbReference type="EMBL" id="MFC5587004.1"/>
    </source>
</evidence>
<dbReference type="Proteomes" id="UP001596107">
    <property type="component" value="Unassembled WGS sequence"/>
</dbReference>
<reference evidence="2" key="1">
    <citation type="journal article" date="2019" name="Int. J. Syst. Evol. Microbiol.">
        <title>The Global Catalogue of Microorganisms (GCM) 10K type strain sequencing project: providing services to taxonomists for standard genome sequencing and annotation.</title>
        <authorList>
            <consortium name="The Broad Institute Genomics Platform"/>
            <consortium name="The Broad Institute Genome Sequencing Center for Infectious Disease"/>
            <person name="Wu L."/>
            <person name="Ma J."/>
        </authorList>
    </citation>
    <scope>NUCLEOTIDE SEQUENCE [LARGE SCALE GENOMIC DNA]</scope>
    <source>
        <strain evidence="2">JCM 3366</strain>
    </source>
</reference>